<dbReference type="Pfam" id="PF15341">
    <property type="entry name" value="SLX9"/>
    <property type="match status" value="1"/>
</dbReference>
<gene>
    <name evidence="5" type="ORF">EB796_009873</name>
</gene>
<evidence type="ECO:0000256" key="4">
    <source>
        <dbReference type="SAM" id="MobiDB-lite"/>
    </source>
</evidence>
<evidence type="ECO:0000313" key="5">
    <source>
        <dbReference type="EMBL" id="KAF6031814.1"/>
    </source>
</evidence>
<dbReference type="EMBL" id="VXIV02001560">
    <property type="protein sequence ID" value="KAF6031814.1"/>
    <property type="molecule type" value="Genomic_DNA"/>
</dbReference>
<proteinExistence type="inferred from homology"/>
<comment type="subcellular location">
    <subcellularLocation>
        <location evidence="1">Nucleus</location>
        <location evidence="1">Nucleolus</location>
    </subcellularLocation>
</comment>
<evidence type="ECO:0000256" key="3">
    <source>
        <dbReference type="ARBA" id="ARBA00023242"/>
    </source>
</evidence>
<dbReference type="GO" id="GO:0005730">
    <property type="term" value="C:nucleolus"/>
    <property type="evidence" value="ECO:0007669"/>
    <property type="project" value="UniProtKB-SubCell"/>
</dbReference>
<dbReference type="AlphaFoldDB" id="A0A7J7K1H5"/>
<comment type="caution">
    <text evidence="5">The sequence shown here is derived from an EMBL/GenBank/DDBJ whole genome shotgun (WGS) entry which is preliminary data.</text>
</comment>
<evidence type="ECO:0000313" key="6">
    <source>
        <dbReference type="Proteomes" id="UP000593567"/>
    </source>
</evidence>
<accession>A0A7J7K1H5</accession>
<dbReference type="Proteomes" id="UP000593567">
    <property type="component" value="Unassembled WGS sequence"/>
</dbReference>
<keyword evidence="6" id="KW-1185">Reference proteome</keyword>
<evidence type="ECO:0000256" key="2">
    <source>
        <dbReference type="ARBA" id="ARBA00011022"/>
    </source>
</evidence>
<keyword evidence="3" id="KW-0539">Nucleus</keyword>
<dbReference type="GO" id="GO:0030688">
    <property type="term" value="C:preribosome, small subunit precursor"/>
    <property type="evidence" value="ECO:0007669"/>
    <property type="project" value="InterPro"/>
</dbReference>
<dbReference type="GO" id="GO:0030686">
    <property type="term" value="C:90S preribosome"/>
    <property type="evidence" value="ECO:0007669"/>
    <property type="project" value="InterPro"/>
</dbReference>
<organism evidence="5 6">
    <name type="scientific">Bugula neritina</name>
    <name type="common">Brown bryozoan</name>
    <name type="synonym">Sertularia neritina</name>
    <dbReference type="NCBI Taxonomy" id="10212"/>
    <lineage>
        <taxon>Eukaryota</taxon>
        <taxon>Metazoa</taxon>
        <taxon>Spiralia</taxon>
        <taxon>Lophotrochozoa</taxon>
        <taxon>Bryozoa</taxon>
        <taxon>Gymnolaemata</taxon>
        <taxon>Cheilostomatida</taxon>
        <taxon>Flustrina</taxon>
        <taxon>Buguloidea</taxon>
        <taxon>Bugulidae</taxon>
        <taxon>Bugula</taxon>
    </lineage>
</organism>
<comment type="similarity">
    <text evidence="2">Belongs to the SLX9 family.</text>
</comment>
<evidence type="ECO:0000256" key="1">
    <source>
        <dbReference type="ARBA" id="ARBA00004604"/>
    </source>
</evidence>
<dbReference type="PANTHER" id="PTHR31109:SF2">
    <property type="entry name" value="RIBOSOME BIOGENESIS PROTEIN SLX9 HOMOLOG"/>
    <property type="match status" value="1"/>
</dbReference>
<sequence length="222" mass="25794">MIFCRYILIMVKPKAKRVTARQRVERNAEKPVVHTKNDDVATIVSTAKSTPWDVRSSVFKNLEVGSAIIKDRLEDFDDLDAKTVITSKSFRGLNIRKKDKRRIKQHLFKQKINMLKEAKEMLKAKKKREKTVVTGDMKPMADSLPTVLPSVEQYIINNSTHKHSKLPSDKRNTTTQRSRRKQQMNDVNIFHQVLQHPEYVKSPSTTIQEHLHNRLILEAQTN</sequence>
<dbReference type="PANTHER" id="PTHR31109">
    <property type="entry name" value="PROTEIN FAM207A"/>
    <property type="match status" value="1"/>
</dbReference>
<protein>
    <submittedName>
        <fullName evidence="5">FAM207A</fullName>
    </submittedName>
</protein>
<dbReference type="GO" id="GO:0000462">
    <property type="term" value="P:maturation of SSU-rRNA from tricistronic rRNA transcript (SSU-rRNA, 5.8S rRNA, LSU-rRNA)"/>
    <property type="evidence" value="ECO:0007669"/>
    <property type="project" value="InterPro"/>
</dbReference>
<reference evidence="5" key="1">
    <citation type="submission" date="2020-06" db="EMBL/GenBank/DDBJ databases">
        <title>Draft genome of Bugula neritina, a colonial animal packing powerful symbionts and potential medicines.</title>
        <authorList>
            <person name="Rayko M."/>
        </authorList>
    </citation>
    <scope>NUCLEOTIDE SEQUENCE [LARGE SCALE GENOMIC DNA]</scope>
    <source>
        <strain evidence="5">Kwan_BN1</strain>
    </source>
</reference>
<dbReference type="InterPro" id="IPR028160">
    <property type="entry name" value="Slx9-like"/>
</dbReference>
<feature type="region of interest" description="Disordered" evidence="4">
    <location>
        <begin position="158"/>
        <end position="185"/>
    </location>
</feature>
<name>A0A7J7K1H5_BUGNE</name>
<dbReference type="OrthoDB" id="18703at2759"/>